<reference evidence="1" key="1">
    <citation type="submission" date="2021-02" db="EMBL/GenBank/DDBJ databases">
        <authorList>
            <person name="Nowell W R."/>
        </authorList>
    </citation>
    <scope>NUCLEOTIDE SEQUENCE</scope>
</reference>
<accession>A0A8S2T2P1</accession>
<dbReference type="Proteomes" id="UP000681967">
    <property type="component" value="Unassembled WGS sequence"/>
</dbReference>
<dbReference type="PANTHER" id="PTHR12191">
    <property type="entry name" value="SOLUTE CARRIER FAMILY 39"/>
    <property type="match status" value="1"/>
</dbReference>
<dbReference type="PANTHER" id="PTHR12191:SF30">
    <property type="entry name" value="ZINC TRANSPORTER ZIP4 N-TERMINAL DOMAIN-CONTAINING PROTEIN"/>
    <property type="match status" value="1"/>
</dbReference>
<gene>
    <name evidence="1" type="ORF">BYL167_LOCUS25967</name>
</gene>
<evidence type="ECO:0000313" key="2">
    <source>
        <dbReference type="Proteomes" id="UP000681967"/>
    </source>
</evidence>
<name>A0A8S2T2P1_9BILA</name>
<proteinExistence type="predicted"/>
<dbReference type="InterPro" id="IPR050799">
    <property type="entry name" value="ZIP_Transporter"/>
</dbReference>
<sequence>MSSIDDEFDAAIACNFCSTILSNNERYRLERKKTKQNNDIYVHTHTLGLHRHNVKGHEHHRGYEADQTNSNTTLNIDKNLAHDHVHHQNMRQASQEKSNISNQKFERKNSSKGVAQVTGWMIILEDGIHNFADGLAIETIFSELLMCKALLRP</sequence>
<dbReference type="EMBL" id="CAJOBH010028106">
    <property type="protein sequence ID" value="CAF4261981.1"/>
    <property type="molecule type" value="Genomic_DNA"/>
</dbReference>
<dbReference type="GO" id="GO:0140410">
    <property type="term" value="F:monoatomic cation:bicarbonate symporter activity"/>
    <property type="evidence" value="ECO:0007669"/>
    <property type="project" value="TreeGrafter"/>
</dbReference>
<protein>
    <submittedName>
        <fullName evidence="1">Uncharacterized protein</fullName>
    </submittedName>
</protein>
<dbReference type="AlphaFoldDB" id="A0A8S2T2P1"/>
<organism evidence="1 2">
    <name type="scientific">Rotaria magnacalcarata</name>
    <dbReference type="NCBI Taxonomy" id="392030"/>
    <lineage>
        <taxon>Eukaryota</taxon>
        <taxon>Metazoa</taxon>
        <taxon>Spiralia</taxon>
        <taxon>Gnathifera</taxon>
        <taxon>Rotifera</taxon>
        <taxon>Eurotatoria</taxon>
        <taxon>Bdelloidea</taxon>
        <taxon>Philodinida</taxon>
        <taxon>Philodinidae</taxon>
        <taxon>Rotaria</taxon>
    </lineage>
</organism>
<dbReference type="GO" id="GO:0030003">
    <property type="term" value="P:intracellular monoatomic cation homeostasis"/>
    <property type="evidence" value="ECO:0007669"/>
    <property type="project" value="TreeGrafter"/>
</dbReference>
<comment type="caution">
    <text evidence="1">The sequence shown here is derived from an EMBL/GenBank/DDBJ whole genome shotgun (WGS) entry which is preliminary data.</text>
</comment>
<dbReference type="GO" id="GO:0005385">
    <property type="term" value="F:zinc ion transmembrane transporter activity"/>
    <property type="evidence" value="ECO:0007669"/>
    <property type="project" value="TreeGrafter"/>
</dbReference>
<dbReference type="GO" id="GO:0071578">
    <property type="term" value="P:zinc ion import across plasma membrane"/>
    <property type="evidence" value="ECO:0007669"/>
    <property type="project" value="TreeGrafter"/>
</dbReference>
<evidence type="ECO:0000313" key="1">
    <source>
        <dbReference type="EMBL" id="CAF4261981.1"/>
    </source>
</evidence>
<dbReference type="GO" id="GO:0005886">
    <property type="term" value="C:plasma membrane"/>
    <property type="evidence" value="ECO:0007669"/>
    <property type="project" value="TreeGrafter"/>
</dbReference>